<feature type="signal peptide" evidence="1">
    <location>
        <begin position="1"/>
        <end position="28"/>
    </location>
</feature>
<dbReference type="SUPFAM" id="SSF49344">
    <property type="entry name" value="CBD9-like"/>
    <property type="match status" value="1"/>
</dbReference>
<name>A0ABQ6GVW7_9GAMM</name>
<dbReference type="InterPro" id="IPR010502">
    <property type="entry name" value="Carb-bd_dom_fam9"/>
</dbReference>
<keyword evidence="1" id="KW-0732">Signal</keyword>
<protein>
    <recommendedName>
        <fullName evidence="6">Hydrolase</fullName>
    </recommendedName>
</protein>
<feature type="domain" description="Carbohydrate-binding" evidence="2">
    <location>
        <begin position="47"/>
        <end position="202"/>
    </location>
</feature>
<feature type="chain" id="PRO_5047325662" description="Hydrolase" evidence="1">
    <location>
        <begin position="29"/>
        <end position="792"/>
    </location>
</feature>
<feature type="domain" description="DUF5916" evidence="3">
    <location>
        <begin position="268"/>
        <end position="344"/>
    </location>
</feature>
<evidence type="ECO:0000256" key="1">
    <source>
        <dbReference type="SAM" id="SignalP"/>
    </source>
</evidence>
<dbReference type="Gene3D" id="2.60.40.1190">
    <property type="match status" value="1"/>
</dbReference>
<dbReference type="RefSeq" id="WP_284246040.1">
    <property type="nucleotide sequence ID" value="NZ_BSST01000001.1"/>
</dbReference>
<evidence type="ECO:0000259" key="2">
    <source>
        <dbReference type="Pfam" id="PF06452"/>
    </source>
</evidence>
<evidence type="ECO:0000313" key="5">
    <source>
        <dbReference type="Proteomes" id="UP001157186"/>
    </source>
</evidence>
<gene>
    <name evidence="4" type="ORF">tinsulaeT_34180</name>
</gene>
<comment type="caution">
    <text evidence="4">The sequence shown here is derived from an EMBL/GenBank/DDBJ whole genome shotgun (WGS) entry which is preliminary data.</text>
</comment>
<evidence type="ECO:0008006" key="6">
    <source>
        <dbReference type="Google" id="ProtNLM"/>
    </source>
</evidence>
<reference evidence="4 5" key="1">
    <citation type="submission" date="2023-03" db="EMBL/GenBank/DDBJ databases">
        <title>Draft genome sequence of Thalassotalea insulae KCTC 62186T.</title>
        <authorList>
            <person name="Sawabe T."/>
        </authorList>
    </citation>
    <scope>NUCLEOTIDE SEQUENCE [LARGE SCALE GENOMIC DNA]</scope>
    <source>
        <strain evidence="4 5">KCTC 62186</strain>
    </source>
</reference>
<dbReference type="Pfam" id="PF06452">
    <property type="entry name" value="CBM9_1"/>
    <property type="match status" value="1"/>
</dbReference>
<keyword evidence="5" id="KW-1185">Reference proteome</keyword>
<organism evidence="4 5">
    <name type="scientific">Thalassotalea insulae</name>
    <dbReference type="NCBI Taxonomy" id="2056778"/>
    <lineage>
        <taxon>Bacteria</taxon>
        <taxon>Pseudomonadati</taxon>
        <taxon>Pseudomonadota</taxon>
        <taxon>Gammaproteobacteria</taxon>
        <taxon>Alteromonadales</taxon>
        <taxon>Colwelliaceae</taxon>
        <taxon>Thalassotalea</taxon>
    </lineage>
</organism>
<accession>A0ABQ6GVW7</accession>
<dbReference type="CDD" id="cd09618">
    <property type="entry name" value="CBM9_like_2"/>
    <property type="match status" value="1"/>
</dbReference>
<dbReference type="EMBL" id="BSST01000001">
    <property type="protein sequence ID" value="GLX80078.1"/>
    <property type="molecule type" value="Genomic_DNA"/>
</dbReference>
<dbReference type="InterPro" id="IPR045670">
    <property type="entry name" value="DUF5916"/>
</dbReference>
<proteinExistence type="predicted"/>
<evidence type="ECO:0000259" key="3">
    <source>
        <dbReference type="Pfam" id="PF19313"/>
    </source>
</evidence>
<dbReference type="Pfam" id="PF19313">
    <property type="entry name" value="DUF5916"/>
    <property type="match status" value="1"/>
</dbReference>
<sequence>MFAVKTKFLAILSTISCTFLLTSSPLAAKTPSKANIEISRISGEITIDAQLDEPQWQQATKVLVNNVTRPYDNITSPVYTEARLMEDGEVFYIAFIAKDPNPTQIRAFLKDRDKSWGDDIVGIKIDTFNDQRSAYRFLVNPLGSQIDGIENEVTKKESDSWDGIWDSAGTITDDGYIVEFALPLRMLNFTEKSQFQNWGIELLRMYPRDERLRLSNIYLDRSNNCEICQLHTATGFSGAKQGDNLTVTPSLVVGKHEEKDSDTELWQENKNTEASLDLRWGITPELLLNATINPDFSTVETDNAQLNINNNFALHFQEKRPFFLDNADYFDSNYNLIYTRNINAPNYGAKLTGRKNAHSFGLFATDDSTTNILIPGNRASAIAEIEGESKATALRYRYNYNSDITLGWISTLRTASDYHNAVHGVDARFRINQADVFKFQSLYSNTQYPDNLAEQFCDSELLADCQSPQTIQCQFSDCYYNEQTLRTLNSDAFSGNAFRAGFYHNDSNWYYRATYDRKNAGFRGDLGFISHIDHHKFSIGGDRKWYAKPGKWWNQIKVYSDWDITHNDDNELIEKEFEINTQLNALYNAYFRVGYTHRELVGSRLDQSSLKIDGNTTLFTENQWQLTANIKPILGLSLNSHFTIGDAIDYSNNRLGQQQRLTLSSKWNANKHIELTVKQVFRQLNADSNNVFNARLTDVRANYQFNVNSFIRLTLVYNNTSRNPDNYLYSDPEDISKHSRSLSSELLYGYKLNPQTVFYLGYSDYSDTEENFRDLARNQRSMFMKFSYAWMK</sequence>
<evidence type="ECO:0000313" key="4">
    <source>
        <dbReference type="EMBL" id="GLX80078.1"/>
    </source>
</evidence>
<dbReference type="Proteomes" id="UP001157186">
    <property type="component" value="Unassembled WGS sequence"/>
</dbReference>